<dbReference type="EMBL" id="JBHSMJ010000009">
    <property type="protein sequence ID" value="MFC5448669.1"/>
    <property type="molecule type" value="Genomic_DNA"/>
</dbReference>
<keyword evidence="10" id="KW-1185">Reference proteome</keyword>
<evidence type="ECO:0000256" key="4">
    <source>
        <dbReference type="ARBA" id="ARBA00022544"/>
    </source>
</evidence>
<feature type="transmembrane region" description="Helical" evidence="8">
    <location>
        <begin position="328"/>
        <end position="347"/>
    </location>
</feature>
<evidence type="ECO:0000256" key="3">
    <source>
        <dbReference type="ARBA" id="ARBA00022448"/>
    </source>
</evidence>
<evidence type="ECO:0000256" key="8">
    <source>
        <dbReference type="SAM" id="Phobius"/>
    </source>
</evidence>
<feature type="transmembrane region" description="Helical" evidence="8">
    <location>
        <begin position="239"/>
        <end position="263"/>
    </location>
</feature>
<evidence type="ECO:0000256" key="6">
    <source>
        <dbReference type="ARBA" id="ARBA00022989"/>
    </source>
</evidence>
<feature type="transmembrane region" description="Helical" evidence="8">
    <location>
        <begin position="168"/>
        <end position="192"/>
    </location>
</feature>
<evidence type="ECO:0000256" key="1">
    <source>
        <dbReference type="ARBA" id="ARBA00004141"/>
    </source>
</evidence>
<keyword evidence="5 8" id="KW-0812">Transmembrane</keyword>
<organism evidence="9 10">
    <name type="scientific">Paenibacillus aestuarii</name>
    <dbReference type="NCBI Taxonomy" id="516965"/>
    <lineage>
        <taxon>Bacteria</taxon>
        <taxon>Bacillati</taxon>
        <taxon>Bacillota</taxon>
        <taxon>Bacilli</taxon>
        <taxon>Bacillales</taxon>
        <taxon>Paenibacillaceae</taxon>
        <taxon>Paenibacillus</taxon>
    </lineage>
</organism>
<dbReference type="Pfam" id="PF03845">
    <property type="entry name" value="Spore_permease"/>
    <property type="match status" value="1"/>
</dbReference>
<evidence type="ECO:0000256" key="2">
    <source>
        <dbReference type="ARBA" id="ARBA00007998"/>
    </source>
</evidence>
<feature type="transmembrane region" description="Helical" evidence="8">
    <location>
        <begin position="212"/>
        <end position="232"/>
    </location>
</feature>
<dbReference type="PANTHER" id="PTHR34975:SF2">
    <property type="entry name" value="SPORE GERMINATION PROTEIN A2"/>
    <property type="match status" value="1"/>
</dbReference>
<proteinExistence type="inferred from homology"/>
<accession>A0ABW0K611</accession>
<evidence type="ECO:0000313" key="9">
    <source>
        <dbReference type="EMBL" id="MFC5448669.1"/>
    </source>
</evidence>
<dbReference type="Proteomes" id="UP001596044">
    <property type="component" value="Unassembled WGS sequence"/>
</dbReference>
<dbReference type="InterPro" id="IPR004761">
    <property type="entry name" value="Spore_GerAB"/>
</dbReference>
<evidence type="ECO:0000256" key="7">
    <source>
        <dbReference type="ARBA" id="ARBA00023136"/>
    </source>
</evidence>
<keyword evidence="7 8" id="KW-0472">Membrane</keyword>
<feature type="transmembrane region" description="Helical" evidence="8">
    <location>
        <begin position="105"/>
        <end position="126"/>
    </location>
</feature>
<keyword evidence="4" id="KW-0309">Germination</keyword>
<comment type="similarity">
    <text evidence="2">Belongs to the amino acid-polyamine-organocation (APC) superfamily. Spore germination protein (SGP) (TC 2.A.3.9) family.</text>
</comment>
<evidence type="ECO:0000313" key="10">
    <source>
        <dbReference type="Proteomes" id="UP001596044"/>
    </source>
</evidence>
<dbReference type="RefSeq" id="WP_270878329.1">
    <property type="nucleotide sequence ID" value="NZ_JAQFVF010000018.1"/>
</dbReference>
<feature type="transmembrane region" description="Helical" evidence="8">
    <location>
        <begin position="359"/>
        <end position="378"/>
    </location>
</feature>
<protein>
    <submittedName>
        <fullName evidence="9">GerAB/ArcD/ProY family transporter</fullName>
    </submittedName>
</protein>
<name>A0ABW0K611_9BACL</name>
<comment type="subcellular location">
    <subcellularLocation>
        <location evidence="1">Membrane</location>
        <topology evidence="1">Multi-pass membrane protein</topology>
    </subcellularLocation>
</comment>
<gene>
    <name evidence="9" type="ORF">ACFPOG_10370</name>
</gene>
<feature type="transmembrane region" description="Helical" evidence="8">
    <location>
        <begin position="132"/>
        <end position="156"/>
    </location>
</feature>
<feature type="transmembrane region" description="Helical" evidence="8">
    <location>
        <begin position="292"/>
        <end position="316"/>
    </location>
</feature>
<keyword evidence="3" id="KW-0813">Transport</keyword>
<dbReference type="PANTHER" id="PTHR34975">
    <property type="entry name" value="SPORE GERMINATION PROTEIN A2"/>
    <property type="match status" value="1"/>
</dbReference>
<evidence type="ECO:0000256" key="5">
    <source>
        <dbReference type="ARBA" id="ARBA00022692"/>
    </source>
</evidence>
<sequence length="392" mass="44306">MAQFPLYELLELKKLGKPQLKKGVNPLNSRMYAILTIPLFFFGAHSSIAFLLFPRAMLHATAYGHWEPVVLDVLIEFVLTVVLLKGLKKAGNMDYADLFLPLGRWISTVLILVIVCYFLFIAIMGIRGFAELLMIVFVVRSPLYAILLLLSLITLLGSSIGLQGVFRASNLLSIIFLPALFFALLGCFVNSKLFNLFPIVNTSFDFLQHGKFLVPLFSICPFLFLGMLPPVFRVRMKPILITMIALTLLDLAIVYIPILVYGINAARLLNFPLVTSIDSVNITWTVFNRVSLFYAVALLAFVLATASFTIWSSALLVRKMVPAWKESYIRPALCFILFGLAYVIPNWSSIVKIYNIDIWVRLFIYFIIPCAVYVRGGFIQRMNRKKVYKNGA</sequence>
<reference evidence="10" key="1">
    <citation type="journal article" date="2019" name="Int. J. Syst. Evol. Microbiol.">
        <title>The Global Catalogue of Microorganisms (GCM) 10K type strain sequencing project: providing services to taxonomists for standard genome sequencing and annotation.</title>
        <authorList>
            <consortium name="The Broad Institute Genomics Platform"/>
            <consortium name="The Broad Institute Genome Sequencing Center for Infectious Disease"/>
            <person name="Wu L."/>
            <person name="Ma J."/>
        </authorList>
    </citation>
    <scope>NUCLEOTIDE SEQUENCE [LARGE SCALE GENOMIC DNA]</scope>
    <source>
        <strain evidence="10">KACC 11904</strain>
    </source>
</reference>
<feature type="transmembrane region" description="Helical" evidence="8">
    <location>
        <begin position="65"/>
        <end position="84"/>
    </location>
</feature>
<comment type="caution">
    <text evidence="9">The sequence shown here is derived from an EMBL/GenBank/DDBJ whole genome shotgun (WGS) entry which is preliminary data.</text>
</comment>
<feature type="transmembrane region" description="Helical" evidence="8">
    <location>
        <begin position="31"/>
        <end position="53"/>
    </location>
</feature>
<keyword evidence="6 8" id="KW-1133">Transmembrane helix</keyword>